<keyword evidence="1" id="KW-0067">ATP-binding</keyword>
<protein>
    <recommendedName>
        <fullName evidence="6">ATP-dependent helicase IRC3</fullName>
    </recommendedName>
</protein>
<dbReference type="GO" id="GO:0005759">
    <property type="term" value="C:mitochondrial matrix"/>
    <property type="evidence" value="ECO:0007669"/>
    <property type="project" value="EnsemblFungi"/>
</dbReference>
<organism evidence="4 5">
    <name type="scientific">Kuraishia capsulata CBS 1993</name>
    <dbReference type="NCBI Taxonomy" id="1382522"/>
    <lineage>
        <taxon>Eukaryota</taxon>
        <taxon>Fungi</taxon>
        <taxon>Dikarya</taxon>
        <taxon>Ascomycota</taxon>
        <taxon>Saccharomycotina</taxon>
        <taxon>Pichiomycetes</taxon>
        <taxon>Pichiales</taxon>
        <taxon>Pichiaceae</taxon>
        <taxon>Kuraishia</taxon>
    </lineage>
</organism>
<dbReference type="SUPFAM" id="SSF52540">
    <property type="entry name" value="P-loop containing nucleoside triphosphate hydrolases"/>
    <property type="match status" value="1"/>
</dbReference>
<name>W6MT76_9ASCO</name>
<dbReference type="CDD" id="cd18799">
    <property type="entry name" value="SF2_C_EcoAI-like"/>
    <property type="match status" value="1"/>
</dbReference>
<dbReference type="InterPro" id="IPR027417">
    <property type="entry name" value="P-loop_NTPase"/>
</dbReference>
<dbReference type="GO" id="GO:0061749">
    <property type="term" value="F:forked DNA-dependent helicase activity"/>
    <property type="evidence" value="ECO:0007669"/>
    <property type="project" value="EnsemblFungi"/>
</dbReference>
<dbReference type="AlphaFoldDB" id="W6MT76"/>
<feature type="domain" description="Helicase C-terminal" evidence="3">
    <location>
        <begin position="266"/>
        <end position="434"/>
    </location>
</feature>
<dbReference type="HOGENOM" id="CLU_014765_0_0_1"/>
<accession>W6MT76</accession>
<dbReference type="SMART" id="SM00490">
    <property type="entry name" value="HELICc"/>
    <property type="match status" value="1"/>
</dbReference>
<dbReference type="Pfam" id="PF00271">
    <property type="entry name" value="Helicase_C"/>
    <property type="match status" value="1"/>
</dbReference>
<dbReference type="GO" id="GO:0000403">
    <property type="term" value="F:Y-form DNA binding"/>
    <property type="evidence" value="ECO:0007669"/>
    <property type="project" value="EnsemblFungi"/>
</dbReference>
<dbReference type="PROSITE" id="PS51192">
    <property type="entry name" value="HELICASE_ATP_BIND_1"/>
    <property type="match status" value="1"/>
</dbReference>
<dbReference type="EMBL" id="HG793125">
    <property type="protein sequence ID" value="CDK24960.1"/>
    <property type="molecule type" value="Genomic_DNA"/>
</dbReference>
<keyword evidence="5" id="KW-1185">Reference proteome</keyword>
<dbReference type="STRING" id="1382522.W6MT76"/>
<keyword evidence="1" id="KW-0347">Helicase</keyword>
<keyword evidence="1" id="KW-0378">Hydrolase</keyword>
<evidence type="ECO:0000313" key="5">
    <source>
        <dbReference type="Proteomes" id="UP000019384"/>
    </source>
</evidence>
<evidence type="ECO:0000256" key="1">
    <source>
        <dbReference type="ARBA" id="ARBA00022806"/>
    </source>
</evidence>
<dbReference type="Proteomes" id="UP000019384">
    <property type="component" value="Unassembled WGS sequence"/>
</dbReference>
<dbReference type="RefSeq" id="XP_022456975.1">
    <property type="nucleotide sequence ID" value="XM_022605514.1"/>
</dbReference>
<dbReference type="GO" id="GO:0070125">
    <property type="term" value="P:mitochondrial translational elongation"/>
    <property type="evidence" value="ECO:0007669"/>
    <property type="project" value="TreeGrafter"/>
</dbReference>
<dbReference type="PANTHER" id="PTHR47396">
    <property type="entry name" value="TYPE I RESTRICTION ENZYME ECOKI R PROTEIN"/>
    <property type="match status" value="1"/>
</dbReference>
<dbReference type="Gene3D" id="3.40.50.300">
    <property type="entry name" value="P-loop containing nucleotide triphosphate hydrolases"/>
    <property type="match status" value="2"/>
</dbReference>
<reference evidence="4" key="2">
    <citation type="submission" date="2014-02" db="EMBL/GenBank/DDBJ databases">
        <title>Complete DNA sequence of /Kuraishia capsulata/ illustrates novel genomic features among budding yeasts (/Saccharomycotina/).</title>
        <authorList>
            <person name="Morales L."/>
            <person name="Noel B."/>
            <person name="Porcel B."/>
            <person name="Marcet-Houben M."/>
            <person name="Hullo M-F."/>
            <person name="Sacerdot C."/>
            <person name="Tekaia F."/>
            <person name="Leh-Louis V."/>
            <person name="Despons L."/>
            <person name="Khanna V."/>
            <person name="Aury J-M."/>
            <person name="Barbe V."/>
            <person name="Couloux A."/>
            <person name="Labadie K."/>
            <person name="Pelletier E."/>
            <person name="Souciet J-L."/>
            <person name="Boekhout T."/>
            <person name="Gabaldon T."/>
            <person name="Wincker P."/>
            <person name="Dujon B."/>
        </authorList>
    </citation>
    <scope>NUCLEOTIDE SEQUENCE</scope>
    <source>
        <strain evidence="4">CBS 1993</strain>
    </source>
</reference>
<dbReference type="SMART" id="SM00487">
    <property type="entry name" value="DEXDc"/>
    <property type="match status" value="1"/>
</dbReference>
<dbReference type="PROSITE" id="PS51194">
    <property type="entry name" value="HELICASE_CTER"/>
    <property type="match status" value="1"/>
</dbReference>
<evidence type="ECO:0000313" key="4">
    <source>
        <dbReference type="EMBL" id="CDK24960.1"/>
    </source>
</evidence>
<dbReference type="GO" id="GO:0036121">
    <property type="term" value="F:double-stranded DNA helicase activity"/>
    <property type="evidence" value="ECO:0007669"/>
    <property type="project" value="EnsemblFungi"/>
</dbReference>
<dbReference type="GO" id="GO:1905082">
    <property type="term" value="P:regulation of mitochondrial translational elongation"/>
    <property type="evidence" value="ECO:0007669"/>
    <property type="project" value="EnsemblFungi"/>
</dbReference>
<feature type="domain" description="Helicase ATP-binding" evidence="2">
    <location>
        <begin position="45"/>
        <end position="213"/>
    </location>
</feature>
<evidence type="ECO:0000259" key="3">
    <source>
        <dbReference type="PROSITE" id="PS51194"/>
    </source>
</evidence>
<evidence type="ECO:0000259" key="2">
    <source>
        <dbReference type="PROSITE" id="PS51192"/>
    </source>
</evidence>
<proteinExistence type="predicted"/>
<dbReference type="GO" id="GO:0005524">
    <property type="term" value="F:ATP binding"/>
    <property type="evidence" value="ECO:0007669"/>
    <property type="project" value="InterPro"/>
</dbReference>
<dbReference type="InterPro" id="IPR001650">
    <property type="entry name" value="Helicase_C-like"/>
</dbReference>
<dbReference type="InterPro" id="IPR014001">
    <property type="entry name" value="Helicase_ATP-bd"/>
</dbReference>
<reference evidence="4" key="1">
    <citation type="submission" date="2013-12" db="EMBL/GenBank/DDBJ databases">
        <authorList>
            <person name="Genoscope - CEA"/>
        </authorList>
    </citation>
    <scope>NUCLEOTIDE SEQUENCE</scope>
    <source>
        <strain evidence="4">CBS 1993</strain>
    </source>
</reference>
<dbReference type="InterPro" id="IPR050742">
    <property type="entry name" value="Helicase_Restrict-Modif_Enz"/>
</dbReference>
<dbReference type="PANTHER" id="PTHR47396:SF1">
    <property type="entry name" value="ATP-DEPENDENT HELICASE IRC3-RELATED"/>
    <property type="match status" value="1"/>
</dbReference>
<dbReference type="GO" id="GO:0032042">
    <property type="term" value="P:mitochondrial DNA metabolic process"/>
    <property type="evidence" value="ECO:0007669"/>
    <property type="project" value="EnsemblFungi"/>
</dbReference>
<dbReference type="InterPro" id="IPR006935">
    <property type="entry name" value="Helicase/UvrB_N"/>
</dbReference>
<evidence type="ECO:0008006" key="6">
    <source>
        <dbReference type="Google" id="ProtNLM"/>
    </source>
</evidence>
<dbReference type="OrthoDB" id="16911at2759"/>
<gene>
    <name evidence="4" type="ORF">KUCA_T00000927001</name>
</gene>
<sequence length="655" mass="73836">MYIAVRCWRGHLGFGSTRLRLYSSLPNNALDLRPYQKDCIEQCLKALDRGLNKVVVSLATGGGKTVIFSHLIDQIKPNSKTGGRKTLVLVHRQELADQAVQKIATINQLYKVEKDQAKSKASHKDDVDVVVASVPTLLRTPDRLAKYSADDYKAIIVDECHHAVTNSFMRVLDYFGVSKRTDTSSIALIGFSATLKRRDKIPLNRVFDEVVFDMGLEEMISNGHLSDFVWSRVATSLRLDEVEIVNGDYSLGGLSKHVNKPEVNRMVLRLYLRMRDLCKFKSSLFFCVNVQHVQDICDLFNQNGIRAEYVTGSTPPQERAEILSAFKSGNLPVLVNCGVFTEGTDIPNIDSLFLVRPTKSQPLLTQMIGRGLRLNEGKQNCHIFDFVDSTGISIAAKAEIDGPESQLGPSIMDIQRGLNQTSADPRELDIEKIEVITYEGVEKFLNSEFQQDDGVPDFVKMKKAKYPWVRLKFESWGLKISQNSHLRIDKEGEHNYRLVFVDLRSYQVSTKSESPDSLQYHLAVAMKQTSRSIKYPQTNVIKEILPNLEAAFEEVESFLDKNTRYKPVLSLLSGNITEKQKAFLRRKCGSIASKSLKRADHTDFEVELDRVLNDLSKSDAGNLIFAYSVSGKVALQIFMKDEVLKKLKKPKGLLD</sequence>
<keyword evidence="1" id="KW-0547">Nucleotide-binding</keyword>
<dbReference type="GO" id="GO:0016787">
    <property type="term" value="F:hydrolase activity"/>
    <property type="evidence" value="ECO:0007669"/>
    <property type="project" value="InterPro"/>
</dbReference>
<dbReference type="Pfam" id="PF04851">
    <property type="entry name" value="ResIII"/>
    <property type="match status" value="1"/>
</dbReference>
<dbReference type="GeneID" id="34518363"/>